<dbReference type="Proteomes" id="UP000799438">
    <property type="component" value="Unassembled WGS sequence"/>
</dbReference>
<keyword evidence="11 14" id="KW-0472">Membrane</keyword>
<feature type="transmembrane region" description="Helical" evidence="14">
    <location>
        <begin position="18"/>
        <end position="40"/>
    </location>
</feature>
<dbReference type="PRINTS" id="PR00385">
    <property type="entry name" value="P450"/>
</dbReference>
<evidence type="ECO:0000256" key="8">
    <source>
        <dbReference type="ARBA" id="ARBA00023002"/>
    </source>
</evidence>
<evidence type="ECO:0000256" key="13">
    <source>
        <dbReference type="RuleBase" id="RU000461"/>
    </source>
</evidence>
<evidence type="ECO:0000313" key="15">
    <source>
        <dbReference type="EMBL" id="KAF2147309.1"/>
    </source>
</evidence>
<keyword evidence="7 14" id="KW-1133">Transmembrane helix</keyword>
<evidence type="ECO:0000256" key="5">
    <source>
        <dbReference type="ARBA" id="ARBA00022692"/>
    </source>
</evidence>
<accession>A0A6A6BT60</accession>
<gene>
    <name evidence="15" type="ORF">K452DRAFT_282310</name>
</gene>
<evidence type="ECO:0000256" key="10">
    <source>
        <dbReference type="ARBA" id="ARBA00023033"/>
    </source>
</evidence>
<dbReference type="GO" id="GO:0020037">
    <property type="term" value="F:heme binding"/>
    <property type="evidence" value="ECO:0007669"/>
    <property type="project" value="InterPro"/>
</dbReference>
<dbReference type="GO" id="GO:0004497">
    <property type="term" value="F:monooxygenase activity"/>
    <property type="evidence" value="ECO:0007669"/>
    <property type="project" value="UniProtKB-KW"/>
</dbReference>
<dbReference type="PRINTS" id="PR00463">
    <property type="entry name" value="EP450I"/>
</dbReference>
<evidence type="ECO:0000256" key="11">
    <source>
        <dbReference type="ARBA" id="ARBA00023136"/>
    </source>
</evidence>
<dbReference type="InterPro" id="IPR050121">
    <property type="entry name" value="Cytochrome_P450_monoxygenase"/>
</dbReference>
<dbReference type="EMBL" id="ML995474">
    <property type="protein sequence ID" value="KAF2147309.1"/>
    <property type="molecule type" value="Genomic_DNA"/>
</dbReference>
<dbReference type="InterPro" id="IPR002401">
    <property type="entry name" value="Cyt_P450_E_grp-I"/>
</dbReference>
<evidence type="ECO:0000256" key="14">
    <source>
        <dbReference type="SAM" id="Phobius"/>
    </source>
</evidence>
<keyword evidence="4 12" id="KW-0349">Heme</keyword>
<keyword evidence="6 12" id="KW-0479">Metal-binding</keyword>
<keyword evidence="10 13" id="KW-0503">Monooxygenase</keyword>
<comment type="subcellular location">
    <subcellularLocation>
        <location evidence="2">Membrane</location>
        <topology evidence="2">Single-pass membrane protein</topology>
    </subcellularLocation>
</comment>
<evidence type="ECO:0000256" key="3">
    <source>
        <dbReference type="ARBA" id="ARBA00010617"/>
    </source>
</evidence>
<keyword evidence="16" id="KW-1185">Reference proteome</keyword>
<evidence type="ECO:0000256" key="2">
    <source>
        <dbReference type="ARBA" id="ARBA00004167"/>
    </source>
</evidence>
<evidence type="ECO:0000256" key="4">
    <source>
        <dbReference type="ARBA" id="ARBA00022617"/>
    </source>
</evidence>
<dbReference type="PANTHER" id="PTHR24305:SF210">
    <property type="entry name" value="CYTOCHROME P450 MONOOXYGENASE ASQL-RELATED"/>
    <property type="match status" value="1"/>
</dbReference>
<organism evidence="15 16">
    <name type="scientific">Aplosporella prunicola CBS 121167</name>
    <dbReference type="NCBI Taxonomy" id="1176127"/>
    <lineage>
        <taxon>Eukaryota</taxon>
        <taxon>Fungi</taxon>
        <taxon>Dikarya</taxon>
        <taxon>Ascomycota</taxon>
        <taxon>Pezizomycotina</taxon>
        <taxon>Dothideomycetes</taxon>
        <taxon>Dothideomycetes incertae sedis</taxon>
        <taxon>Botryosphaeriales</taxon>
        <taxon>Aplosporellaceae</taxon>
        <taxon>Aplosporella</taxon>
    </lineage>
</organism>
<reference evidence="15" key="1">
    <citation type="journal article" date="2020" name="Stud. Mycol.">
        <title>101 Dothideomycetes genomes: a test case for predicting lifestyles and emergence of pathogens.</title>
        <authorList>
            <person name="Haridas S."/>
            <person name="Albert R."/>
            <person name="Binder M."/>
            <person name="Bloem J."/>
            <person name="Labutti K."/>
            <person name="Salamov A."/>
            <person name="Andreopoulos B."/>
            <person name="Baker S."/>
            <person name="Barry K."/>
            <person name="Bills G."/>
            <person name="Bluhm B."/>
            <person name="Cannon C."/>
            <person name="Castanera R."/>
            <person name="Culley D."/>
            <person name="Daum C."/>
            <person name="Ezra D."/>
            <person name="Gonzalez J."/>
            <person name="Henrissat B."/>
            <person name="Kuo A."/>
            <person name="Liang C."/>
            <person name="Lipzen A."/>
            <person name="Lutzoni F."/>
            <person name="Magnuson J."/>
            <person name="Mondo S."/>
            <person name="Nolan M."/>
            <person name="Ohm R."/>
            <person name="Pangilinan J."/>
            <person name="Park H.-J."/>
            <person name="Ramirez L."/>
            <person name="Alfaro M."/>
            <person name="Sun H."/>
            <person name="Tritt A."/>
            <person name="Yoshinaga Y."/>
            <person name="Zwiers L.-H."/>
            <person name="Turgeon B."/>
            <person name="Goodwin S."/>
            <person name="Spatafora J."/>
            <person name="Crous P."/>
            <person name="Grigoriev I."/>
        </authorList>
    </citation>
    <scope>NUCLEOTIDE SEQUENCE</scope>
    <source>
        <strain evidence="15">CBS 121167</strain>
    </source>
</reference>
<dbReference type="Gene3D" id="1.10.630.10">
    <property type="entry name" value="Cytochrome P450"/>
    <property type="match status" value="1"/>
</dbReference>
<comment type="cofactor">
    <cofactor evidence="1 12">
        <name>heme</name>
        <dbReference type="ChEBI" id="CHEBI:30413"/>
    </cofactor>
</comment>
<feature type="binding site" description="axial binding residue" evidence="12">
    <location>
        <position position="447"/>
    </location>
    <ligand>
        <name>heme</name>
        <dbReference type="ChEBI" id="CHEBI:30413"/>
    </ligand>
    <ligandPart>
        <name>Fe</name>
        <dbReference type="ChEBI" id="CHEBI:18248"/>
    </ligandPart>
</feature>
<evidence type="ECO:0008006" key="17">
    <source>
        <dbReference type="Google" id="ProtNLM"/>
    </source>
</evidence>
<dbReference type="AlphaFoldDB" id="A0A6A6BT60"/>
<proteinExistence type="inferred from homology"/>
<dbReference type="GeneID" id="54297061"/>
<name>A0A6A6BT60_9PEZI</name>
<evidence type="ECO:0000313" key="16">
    <source>
        <dbReference type="Proteomes" id="UP000799438"/>
    </source>
</evidence>
<dbReference type="GO" id="GO:0016020">
    <property type="term" value="C:membrane"/>
    <property type="evidence" value="ECO:0007669"/>
    <property type="project" value="UniProtKB-SubCell"/>
</dbReference>
<dbReference type="FunFam" id="1.10.630.10:FF:000047">
    <property type="entry name" value="Cytochrome P450 monooxygenase"/>
    <property type="match status" value="1"/>
</dbReference>
<keyword evidence="8 13" id="KW-0560">Oxidoreductase</keyword>
<dbReference type="GO" id="GO:0005506">
    <property type="term" value="F:iron ion binding"/>
    <property type="evidence" value="ECO:0007669"/>
    <property type="project" value="InterPro"/>
</dbReference>
<comment type="similarity">
    <text evidence="3 13">Belongs to the cytochrome P450 family.</text>
</comment>
<evidence type="ECO:0000256" key="9">
    <source>
        <dbReference type="ARBA" id="ARBA00023004"/>
    </source>
</evidence>
<dbReference type="InterPro" id="IPR036396">
    <property type="entry name" value="Cyt_P450_sf"/>
</dbReference>
<dbReference type="InterPro" id="IPR017972">
    <property type="entry name" value="Cyt_P450_CS"/>
</dbReference>
<dbReference type="CDD" id="cd11058">
    <property type="entry name" value="CYP60B-like"/>
    <property type="match status" value="1"/>
</dbReference>
<dbReference type="InterPro" id="IPR001128">
    <property type="entry name" value="Cyt_P450"/>
</dbReference>
<evidence type="ECO:0000256" key="6">
    <source>
        <dbReference type="ARBA" id="ARBA00022723"/>
    </source>
</evidence>
<protein>
    <recommendedName>
        <fullName evidence="17">Cytochrome P450 monooxygenase</fullName>
    </recommendedName>
</protein>
<evidence type="ECO:0000256" key="12">
    <source>
        <dbReference type="PIRSR" id="PIRSR602401-1"/>
    </source>
</evidence>
<dbReference type="RefSeq" id="XP_033403017.1">
    <property type="nucleotide sequence ID" value="XM_033539565.1"/>
</dbReference>
<evidence type="ECO:0000256" key="7">
    <source>
        <dbReference type="ARBA" id="ARBA00022989"/>
    </source>
</evidence>
<keyword evidence="9 12" id="KW-0408">Iron</keyword>
<keyword evidence="5 14" id="KW-0812">Transmembrane</keyword>
<dbReference type="SUPFAM" id="SSF48264">
    <property type="entry name" value="Cytochrome P450"/>
    <property type="match status" value="1"/>
</dbReference>
<dbReference type="Pfam" id="PF00067">
    <property type="entry name" value="p450"/>
    <property type="match status" value="1"/>
</dbReference>
<dbReference type="OrthoDB" id="1470350at2759"/>
<dbReference type="PANTHER" id="PTHR24305">
    <property type="entry name" value="CYTOCHROME P450"/>
    <property type="match status" value="1"/>
</dbReference>
<dbReference type="GO" id="GO:0009403">
    <property type="term" value="P:toxin biosynthetic process"/>
    <property type="evidence" value="ECO:0007669"/>
    <property type="project" value="UniProtKB-ARBA"/>
</dbReference>
<dbReference type="GO" id="GO:0016705">
    <property type="term" value="F:oxidoreductase activity, acting on paired donors, with incorporation or reduction of molecular oxygen"/>
    <property type="evidence" value="ECO:0007669"/>
    <property type="project" value="InterPro"/>
</dbReference>
<evidence type="ECO:0000256" key="1">
    <source>
        <dbReference type="ARBA" id="ARBA00001971"/>
    </source>
</evidence>
<dbReference type="PROSITE" id="PS00086">
    <property type="entry name" value="CYTOCHROME_P450"/>
    <property type="match status" value="1"/>
</dbReference>
<sequence>MEILEGSNTLGVLVTSRVLGWVLAITIAYYVGMGIYNIFFHPLRRFPGPKLYAASRIPYSIDTARGTMVSTIDAAHKKYGDVVRIAPDELSFISEKAWQDIYGFRGQRKPEMVKDRTWYAAPPNGVHSIITAAREDHARVRRVFSHAFSDKALKEQEPLVQGYFDTLIRLLHEKAEKGVIADMVRYYNFTTFDIIGDFTLGESFGCLEKDNYHTWVAAIFASLRVGAYLNAIRYHKALQALYTATLPRFLEEKRMAFFKFAEERVHRRLKVETDRPDLVTLYQRTPESRELTVKELESTSQTLLIAGSETTATMLSGTTYLLLKHPEIMKKLVAEIRETFSSQDEITIARVSTMPYLLAVLSESLRYYPPVPTGFPRVVPEGGESISGHYVPEKTSVYVSQWSANHSPTNFVDPDSFLPERWLGKDPRFVNDKKGVYNPFSHGPRNCIGKNLAYAEMRVILAKVLWNFDMELCDDKTDWFDQKVFRLWEKPALNVRLTARRL</sequence>